<dbReference type="InterPro" id="IPR050483">
    <property type="entry name" value="CoA-transferase_III_domain"/>
</dbReference>
<dbReference type="OrthoDB" id="9797653at2"/>
<dbReference type="Gene3D" id="3.40.50.10540">
    <property type="entry name" value="Crotonobetainyl-coa:carnitine coa-transferase, domain 1"/>
    <property type="match status" value="1"/>
</dbReference>
<gene>
    <name evidence="2" type="ORF">SAMN04488500_101163</name>
</gene>
<evidence type="ECO:0000256" key="1">
    <source>
        <dbReference type="ARBA" id="ARBA00022679"/>
    </source>
</evidence>
<organism evidence="2 3">
    <name type="scientific">Sporomusa malonica</name>
    <dbReference type="NCBI Taxonomy" id="112901"/>
    <lineage>
        <taxon>Bacteria</taxon>
        <taxon>Bacillati</taxon>
        <taxon>Bacillota</taxon>
        <taxon>Negativicutes</taxon>
        <taxon>Selenomonadales</taxon>
        <taxon>Sporomusaceae</taxon>
        <taxon>Sporomusa</taxon>
    </lineage>
</organism>
<dbReference type="InterPro" id="IPR044855">
    <property type="entry name" value="CoA-Trfase_III_dom3_sf"/>
</dbReference>
<dbReference type="SUPFAM" id="SSF89796">
    <property type="entry name" value="CoA-transferase family III (CaiB/BaiF)"/>
    <property type="match status" value="1"/>
</dbReference>
<dbReference type="Gene3D" id="3.30.1540.10">
    <property type="entry name" value="formyl-coa transferase, domain 3"/>
    <property type="match status" value="1"/>
</dbReference>
<evidence type="ECO:0000313" key="3">
    <source>
        <dbReference type="Proteomes" id="UP000192738"/>
    </source>
</evidence>
<dbReference type="InterPro" id="IPR003673">
    <property type="entry name" value="CoA-Trfase_fam_III"/>
</dbReference>
<accession>A0A1W1YA25</accession>
<protein>
    <submittedName>
        <fullName evidence="2">Formyl-CoA transferase</fullName>
    </submittedName>
</protein>
<dbReference type="GO" id="GO:0008410">
    <property type="term" value="F:CoA-transferase activity"/>
    <property type="evidence" value="ECO:0007669"/>
    <property type="project" value="TreeGrafter"/>
</dbReference>
<dbReference type="PANTHER" id="PTHR48207:SF3">
    <property type="entry name" value="SUCCINATE--HYDROXYMETHYLGLUTARATE COA-TRANSFERASE"/>
    <property type="match status" value="1"/>
</dbReference>
<name>A0A1W1YA25_9FIRM</name>
<dbReference type="Pfam" id="PF02515">
    <property type="entry name" value="CoA_transf_3"/>
    <property type="match status" value="1"/>
</dbReference>
<dbReference type="STRING" id="112901.SAMN04488500_101163"/>
<dbReference type="EMBL" id="FWXI01000001">
    <property type="protein sequence ID" value="SMC32993.1"/>
    <property type="molecule type" value="Genomic_DNA"/>
</dbReference>
<dbReference type="Proteomes" id="UP000192738">
    <property type="component" value="Unassembled WGS sequence"/>
</dbReference>
<dbReference type="PANTHER" id="PTHR48207">
    <property type="entry name" value="SUCCINATE--HYDROXYMETHYLGLUTARATE COA-TRANSFERASE"/>
    <property type="match status" value="1"/>
</dbReference>
<keyword evidence="3" id="KW-1185">Reference proteome</keyword>
<proteinExistence type="predicted"/>
<sequence>MTMAKQALAGIKVLDMTQFLAGPYCGLVLADMGAEVIKIENPTGDFVRKARPQIKDTSIYYENMNRGKKSVTINLKTKEGKDIFAKLIAKADILIENNRPGVMERLGFSYEQTKAMNPGLIYCSISGFGQTGPYSQRPGYDLIGQAMAGAMSLTGMEGQIPLKSGIPLADVMGGMNGAIGVLAALQYRNMTGKGQHIDVALVDSIVSSLLTNTFQYQITGEIPGPSGNRYFNAYPYDSFSAKDGEYVVACGTDPHFYTMADAMGMPELKEDPRFKYLDDRKTTGADALKKIIDKWSSDKTVEQCVDILMAVEIPVAPILNVKQVVEDKHIREAREMFVDVEHPVAGKFYITGNPVKMSETPTTPTKCASMLGADNEEVFATIGLDKKTVQEYKEKKII</sequence>
<dbReference type="AlphaFoldDB" id="A0A1W1YA25"/>
<evidence type="ECO:0000313" key="2">
    <source>
        <dbReference type="EMBL" id="SMC32993.1"/>
    </source>
</evidence>
<keyword evidence="1 2" id="KW-0808">Transferase</keyword>
<reference evidence="2 3" key="1">
    <citation type="submission" date="2017-04" db="EMBL/GenBank/DDBJ databases">
        <authorList>
            <person name="Afonso C.L."/>
            <person name="Miller P.J."/>
            <person name="Scott M.A."/>
            <person name="Spackman E."/>
            <person name="Goraichik I."/>
            <person name="Dimitrov K.M."/>
            <person name="Suarez D.L."/>
            <person name="Swayne D.E."/>
        </authorList>
    </citation>
    <scope>NUCLEOTIDE SEQUENCE [LARGE SCALE GENOMIC DNA]</scope>
    <source>
        <strain evidence="2 3">DSM 5090</strain>
    </source>
</reference>
<dbReference type="InterPro" id="IPR023606">
    <property type="entry name" value="CoA-Trfase_III_dom_1_sf"/>
</dbReference>